<name>A0A6A4PHS9_LUPAL</name>
<dbReference type="Pfam" id="PF23156">
    <property type="entry name" value="DUF7054"/>
    <property type="match status" value="1"/>
</dbReference>
<comment type="caution">
    <text evidence="2">The sequence shown here is derived from an EMBL/GenBank/DDBJ whole genome shotgun (WGS) entry which is preliminary data.</text>
</comment>
<dbReference type="InterPro" id="IPR055482">
    <property type="entry name" value="DUF7054"/>
</dbReference>
<gene>
    <name evidence="2" type="ORF">Lalb_Chr13g0293841</name>
</gene>
<feature type="domain" description="DUF7054" evidence="1">
    <location>
        <begin position="14"/>
        <end position="76"/>
    </location>
</feature>
<proteinExistence type="predicted"/>
<accession>A0A6A4PHS9</accession>
<reference evidence="3" key="1">
    <citation type="journal article" date="2020" name="Nat. Commun.">
        <title>Genome sequence of the cluster root forming white lupin.</title>
        <authorList>
            <person name="Hufnagel B."/>
            <person name="Marques A."/>
            <person name="Soriano A."/>
            <person name="Marques L."/>
            <person name="Divol F."/>
            <person name="Doumas P."/>
            <person name="Sallet E."/>
            <person name="Mancinotti D."/>
            <person name="Carrere S."/>
            <person name="Marande W."/>
            <person name="Arribat S."/>
            <person name="Keller J."/>
            <person name="Huneau C."/>
            <person name="Blein T."/>
            <person name="Aime D."/>
            <person name="Laguerre M."/>
            <person name="Taylor J."/>
            <person name="Schubert V."/>
            <person name="Nelson M."/>
            <person name="Geu-Flores F."/>
            <person name="Crespi M."/>
            <person name="Gallardo-Guerrero K."/>
            <person name="Delaux P.-M."/>
            <person name="Salse J."/>
            <person name="Berges H."/>
            <person name="Guyot R."/>
            <person name="Gouzy J."/>
            <person name="Peret B."/>
        </authorList>
    </citation>
    <scope>NUCLEOTIDE SEQUENCE [LARGE SCALE GENOMIC DNA]</scope>
    <source>
        <strain evidence="3">cv. Amiga</strain>
    </source>
</reference>
<dbReference type="AlphaFoldDB" id="A0A6A4PHS9"/>
<evidence type="ECO:0000259" key="1">
    <source>
        <dbReference type="Pfam" id="PF23156"/>
    </source>
</evidence>
<keyword evidence="3" id="KW-1185">Reference proteome</keyword>
<dbReference type="InterPro" id="IPR040358">
    <property type="entry name" value="At4g22758-like"/>
</dbReference>
<organism evidence="2 3">
    <name type="scientific">Lupinus albus</name>
    <name type="common">White lupine</name>
    <name type="synonym">Lupinus termis</name>
    <dbReference type="NCBI Taxonomy" id="3870"/>
    <lineage>
        <taxon>Eukaryota</taxon>
        <taxon>Viridiplantae</taxon>
        <taxon>Streptophyta</taxon>
        <taxon>Embryophyta</taxon>
        <taxon>Tracheophyta</taxon>
        <taxon>Spermatophyta</taxon>
        <taxon>Magnoliopsida</taxon>
        <taxon>eudicotyledons</taxon>
        <taxon>Gunneridae</taxon>
        <taxon>Pentapetalae</taxon>
        <taxon>rosids</taxon>
        <taxon>fabids</taxon>
        <taxon>Fabales</taxon>
        <taxon>Fabaceae</taxon>
        <taxon>Papilionoideae</taxon>
        <taxon>50 kb inversion clade</taxon>
        <taxon>genistoids sensu lato</taxon>
        <taxon>core genistoids</taxon>
        <taxon>Genisteae</taxon>
        <taxon>Lupinus</taxon>
    </lineage>
</organism>
<protein>
    <recommendedName>
        <fullName evidence="1">DUF7054 domain-containing protein</fullName>
    </recommendedName>
</protein>
<dbReference type="OrthoDB" id="1919859at2759"/>
<evidence type="ECO:0000313" key="3">
    <source>
        <dbReference type="Proteomes" id="UP000447434"/>
    </source>
</evidence>
<dbReference type="PANTHER" id="PTHR33270:SF18">
    <property type="entry name" value="OS02G0324700 PROTEIN"/>
    <property type="match status" value="1"/>
</dbReference>
<dbReference type="Proteomes" id="UP000447434">
    <property type="component" value="Chromosome 13"/>
</dbReference>
<evidence type="ECO:0000313" key="2">
    <source>
        <dbReference type="EMBL" id="KAE9601069.1"/>
    </source>
</evidence>
<dbReference type="PANTHER" id="PTHR33270">
    <property type="entry name" value="BNAC05G50380D PROTEIN"/>
    <property type="match status" value="1"/>
</dbReference>
<sequence length="84" mass="9569">MGLNKQNKNHNANSKRFLIIINVLGSTIPIRFVVNETELVNSVIDTALKLHAREKRLPLLGKDINEFYLYSTHVGSDGNFQFEI</sequence>
<dbReference type="EMBL" id="WOCE01000013">
    <property type="protein sequence ID" value="KAE9601069.1"/>
    <property type="molecule type" value="Genomic_DNA"/>
</dbReference>